<feature type="region of interest" description="Disordered" evidence="1">
    <location>
        <begin position="23"/>
        <end position="43"/>
    </location>
</feature>
<dbReference type="GO" id="GO:0008835">
    <property type="term" value="F:diaminohydroxyphosphoribosylaminopyrimidine deaminase activity"/>
    <property type="evidence" value="ECO:0007669"/>
    <property type="project" value="TreeGrafter"/>
</dbReference>
<feature type="signal peptide" evidence="2">
    <location>
        <begin position="1"/>
        <end position="21"/>
    </location>
</feature>
<dbReference type="InterPro" id="IPR016193">
    <property type="entry name" value="Cytidine_deaminase-like"/>
</dbReference>
<proteinExistence type="predicted"/>
<gene>
    <name evidence="4" type="ORF">JKP88DRAFT_326861</name>
</gene>
<evidence type="ECO:0000259" key="3">
    <source>
        <dbReference type="PROSITE" id="PS51747"/>
    </source>
</evidence>
<dbReference type="PANTHER" id="PTHR11079">
    <property type="entry name" value="CYTOSINE DEAMINASE FAMILY MEMBER"/>
    <property type="match status" value="1"/>
</dbReference>
<dbReference type="Gene3D" id="3.40.140.10">
    <property type="entry name" value="Cytidine Deaminase, domain 2"/>
    <property type="match status" value="2"/>
</dbReference>
<dbReference type="PANTHER" id="PTHR11079:SF162">
    <property type="entry name" value="RIBOFLAVIN BIOSYNTHESIS PROTEIN PYRD, CHLOROPLASTIC"/>
    <property type="match status" value="1"/>
</dbReference>
<dbReference type="OrthoDB" id="252265at2759"/>
<organism evidence="4 5">
    <name type="scientific">Tribonema minus</name>
    <dbReference type="NCBI Taxonomy" id="303371"/>
    <lineage>
        <taxon>Eukaryota</taxon>
        <taxon>Sar</taxon>
        <taxon>Stramenopiles</taxon>
        <taxon>Ochrophyta</taxon>
        <taxon>PX clade</taxon>
        <taxon>Xanthophyceae</taxon>
        <taxon>Tribonematales</taxon>
        <taxon>Tribonemataceae</taxon>
        <taxon>Tribonema</taxon>
    </lineage>
</organism>
<feature type="compositionally biased region" description="Gly residues" evidence="1">
    <location>
        <begin position="268"/>
        <end position="284"/>
    </location>
</feature>
<evidence type="ECO:0000256" key="1">
    <source>
        <dbReference type="SAM" id="MobiDB-lite"/>
    </source>
</evidence>
<dbReference type="AlphaFoldDB" id="A0A836CAQ1"/>
<dbReference type="CDD" id="cd01284">
    <property type="entry name" value="Riboflavin_deaminase-reductase"/>
    <property type="match status" value="1"/>
</dbReference>
<comment type="caution">
    <text evidence="4">The sequence shown here is derived from an EMBL/GenBank/DDBJ whole genome shotgun (WGS) entry which is preliminary data.</text>
</comment>
<reference evidence="4" key="1">
    <citation type="submission" date="2021-02" db="EMBL/GenBank/DDBJ databases">
        <title>First Annotated Genome of the Yellow-green Alga Tribonema minus.</title>
        <authorList>
            <person name="Mahan K.M."/>
        </authorList>
    </citation>
    <scope>NUCLEOTIDE SEQUENCE</scope>
    <source>
        <strain evidence="4">UTEX B ZZ1240</strain>
    </source>
</reference>
<protein>
    <recommendedName>
        <fullName evidence="3">CMP/dCMP-type deaminase domain-containing protein</fullName>
    </recommendedName>
</protein>
<dbReference type="EMBL" id="JAFCMP010000468">
    <property type="protein sequence ID" value="KAG5179410.1"/>
    <property type="molecule type" value="Genomic_DNA"/>
</dbReference>
<feature type="compositionally biased region" description="Low complexity" evidence="1">
    <location>
        <begin position="409"/>
        <end position="425"/>
    </location>
</feature>
<feature type="region of interest" description="Disordered" evidence="1">
    <location>
        <begin position="402"/>
        <end position="427"/>
    </location>
</feature>
<feature type="compositionally biased region" description="Low complexity" evidence="1">
    <location>
        <begin position="23"/>
        <end position="32"/>
    </location>
</feature>
<dbReference type="SUPFAM" id="SSF53927">
    <property type="entry name" value="Cytidine deaminase-like"/>
    <property type="match status" value="1"/>
</dbReference>
<dbReference type="PROSITE" id="PS51747">
    <property type="entry name" value="CYT_DCMP_DEAMINASES_2"/>
    <property type="match status" value="1"/>
</dbReference>
<evidence type="ECO:0000313" key="5">
    <source>
        <dbReference type="Proteomes" id="UP000664859"/>
    </source>
</evidence>
<keyword evidence="5" id="KW-1185">Reference proteome</keyword>
<dbReference type="Proteomes" id="UP000664859">
    <property type="component" value="Unassembled WGS sequence"/>
</dbReference>
<dbReference type="InterPro" id="IPR002125">
    <property type="entry name" value="CMP_dCMP_dom"/>
</dbReference>
<feature type="domain" description="CMP/dCMP-type deaminase" evidence="3">
    <location>
        <begin position="57"/>
        <end position="158"/>
    </location>
</feature>
<keyword evidence="2" id="KW-0732">Signal</keyword>
<name>A0A836CAQ1_9STRA</name>
<accession>A0A836CAQ1</accession>
<evidence type="ECO:0000256" key="2">
    <source>
        <dbReference type="SAM" id="SignalP"/>
    </source>
</evidence>
<feature type="chain" id="PRO_5032540735" description="CMP/dCMP-type deaminase domain-containing protein" evidence="2">
    <location>
        <begin position="22"/>
        <end position="549"/>
    </location>
</feature>
<evidence type="ECO:0000313" key="4">
    <source>
        <dbReference type="EMBL" id="KAG5179410.1"/>
    </source>
</evidence>
<sequence length="549" mass="53005">MGHSRLLLVVLLQLAWYPGSPRPLSAGSSAASGRRKAHSLVPQQKERFPAMETGGLAQDAKYMRLALEEAQKGVGKTRPNPAVGCVVVSADGEAGARARGGTAYVTLEPCNHHGRTPPCTDALLQSGVARVVAGMVDPDPRTAGGGLRRLAQAGVDVAVGAEGGACRRLNAPFVHRIVRGARAGALGVLHAVAQRSGDGTGARLLAPSDTLAIPADHEVYAMCDALVVEGRRGVAQLAGAAAAAALPPTCMRVVLVAQVTAAADGEPDGGPSGGQAGGLAGELGGTEDSAAWGQAPPGMTAVLVVGASSDTAEDTAVRAALEARGVTVVDVPLPPAAETAATAAAAASASAAAATAAAGAAHTCDDNSATAAAAAAATSDYAAAAADAAAAAAVDAGGARCAPHGGGADSSSGGSAGGSSSSSGGAHDDNNVAVARAVALRLYELGLLAAAWDVGAPLRRAARAAGCLQAARVRVAASSGAVAPSDRGAAAAAATGESSAAAAEAAAVAEAALLADARAAEGVAMDGGCLGPGAWEEEDGSFVFTAGLK</sequence>
<feature type="region of interest" description="Disordered" evidence="1">
    <location>
        <begin position="265"/>
        <end position="292"/>
    </location>
</feature>